<evidence type="ECO:0000256" key="7">
    <source>
        <dbReference type="SAM" id="Phobius"/>
    </source>
</evidence>
<keyword evidence="5 7" id="KW-1133">Transmembrane helix</keyword>
<feature type="transmembrane region" description="Helical" evidence="7">
    <location>
        <begin position="90"/>
        <end position="113"/>
    </location>
</feature>
<feature type="transmembrane region" description="Helical" evidence="7">
    <location>
        <begin position="119"/>
        <end position="140"/>
    </location>
</feature>
<evidence type="ECO:0000256" key="5">
    <source>
        <dbReference type="ARBA" id="ARBA00022989"/>
    </source>
</evidence>
<keyword evidence="10" id="KW-1185">Reference proteome</keyword>
<dbReference type="PANTHER" id="PTHR30506:SF3">
    <property type="entry name" value="UPF0126 INNER MEMBRANE PROTEIN YADS-RELATED"/>
    <property type="match status" value="1"/>
</dbReference>
<reference evidence="9" key="2">
    <citation type="journal article" date="2021" name="Syst. Appl. Microbiol.">
        <title>Roseomonas hellenica sp. nov., isolated from roots of wild-growing Alkanna tinctoria.</title>
        <authorList>
            <person name="Rat A."/>
            <person name="Naranjo H.D."/>
            <person name="Lebbe L."/>
            <person name="Cnockaert M."/>
            <person name="Krigas N."/>
            <person name="Grigoriadou K."/>
            <person name="Maloupa E."/>
            <person name="Willems A."/>
        </authorList>
    </citation>
    <scope>NUCLEOTIDE SEQUENCE</scope>
    <source>
        <strain evidence="9">LMG 31228</strain>
    </source>
</reference>
<organism evidence="9 10">
    <name type="scientific">Neoroseomonas eburnea</name>
    <dbReference type="NCBI Taxonomy" id="1346889"/>
    <lineage>
        <taxon>Bacteria</taxon>
        <taxon>Pseudomonadati</taxon>
        <taxon>Pseudomonadota</taxon>
        <taxon>Alphaproteobacteria</taxon>
        <taxon>Acetobacterales</taxon>
        <taxon>Acetobacteraceae</taxon>
        <taxon>Neoroseomonas</taxon>
    </lineage>
</organism>
<comment type="subcellular location">
    <subcellularLocation>
        <location evidence="1">Cell membrane</location>
        <topology evidence="1">Multi-pass membrane protein</topology>
    </subcellularLocation>
</comment>
<gene>
    <name evidence="9" type="ORF">GXW74_02775</name>
</gene>
<dbReference type="EMBL" id="JAAEDL010000002">
    <property type="protein sequence ID" value="MBR0679398.1"/>
    <property type="molecule type" value="Genomic_DNA"/>
</dbReference>
<evidence type="ECO:0000256" key="4">
    <source>
        <dbReference type="ARBA" id="ARBA00022692"/>
    </source>
</evidence>
<dbReference type="AlphaFoldDB" id="A0A9X9X6R2"/>
<feature type="domain" description="Glycine transporter" evidence="8">
    <location>
        <begin position="94"/>
        <end position="168"/>
    </location>
</feature>
<dbReference type="GO" id="GO:0005886">
    <property type="term" value="C:plasma membrane"/>
    <property type="evidence" value="ECO:0007669"/>
    <property type="project" value="UniProtKB-SubCell"/>
</dbReference>
<evidence type="ECO:0000259" key="8">
    <source>
        <dbReference type="Pfam" id="PF03458"/>
    </source>
</evidence>
<feature type="transmembrane region" description="Helical" evidence="7">
    <location>
        <begin position="60"/>
        <end position="83"/>
    </location>
</feature>
<feature type="domain" description="Glycine transporter" evidence="8">
    <location>
        <begin position="11"/>
        <end position="82"/>
    </location>
</feature>
<dbReference type="Pfam" id="PF03458">
    <property type="entry name" value="Gly_transporter"/>
    <property type="match status" value="2"/>
</dbReference>
<sequence length="214" mass="22201">MIVFDDLLAALTWAAVAVLAVAGALSASRKQLDPVGFMLVACLCAFGGGTVRDVILNQPVFWLAVPGMVALAAGLALVVFFTAHLLERRFVVLLWADAVGLGLFAVLGAEAALRTGATLWVAVLMGTITATAGGMLRDIVCAEIPLILRREIYATAAALGALVCVLLQDAGVAREVAVSLGGLLAFGARAVAIVTGWSLPAYRARPGRNYPDSR</sequence>
<proteinExistence type="inferred from homology"/>
<comment type="similarity">
    <text evidence="2">Belongs to the UPF0126 family.</text>
</comment>
<evidence type="ECO:0000256" key="3">
    <source>
        <dbReference type="ARBA" id="ARBA00022475"/>
    </source>
</evidence>
<keyword evidence="4 7" id="KW-0812">Transmembrane</keyword>
<evidence type="ECO:0000256" key="2">
    <source>
        <dbReference type="ARBA" id="ARBA00008193"/>
    </source>
</evidence>
<evidence type="ECO:0000256" key="6">
    <source>
        <dbReference type="ARBA" id="ARBA00023136"/>
    </source>
</evidence>
<protein>
    <submittedName>
        <fullName evidence="9">Trimeric intracellular cation channel family protein</fullName>
    </submittedName>
</protein>
<dbReference type="RefSeq" id="WP_211844756.1">
    <property type="nucleotide sequence ID" value="NZ_JAAEDL010000002.1"/>
</dbReference>
<dbReference type="InterPro" id="IPR005115">
    <property type="entry name" value="Gly_transporter"/>
</dbReference>
<feature type="transmembrane region" description="Helical" evidence="7">
    <location>
        <begin position="152"/>
        <end position="170"/>
    </location>
</feature>
<name>A0A9X9X6R2_9PROT</name>
<dbReference type="Proteomes" id="UP001138709">
    <property type="component" value="Unassembled WGS sequence"/>
</dbReference>
<evidence type="ECO:0000313" key="9">
    <source>
        <dbReference type="EMBL" id="MBR0679398.1"/>
    </source>
</evidence>
<accession>A0A9X9X6R2</accession>
<evidence type="ECO:0000313" key="10">
    <source>
        <dbReference type="Proteomes" id="UP001138709"/>
    </source>
</evidence>
<keyword evidence="6 7" id="KW-0472">Membrane</keyword>
<comment type="caution">
    <text evidence="9">The sequence shown here is derived from an EMBL/GenBank/DDBJ whole genome shotgun (WGS) entry which is preliminary data.</text>
</comment>
<feature type="transmembrane region" description="Helical" evidence="7">
    <location>
        <begin position="176"/>
        <end position="199"/>
    </location>
</feature>
<dbReference type="PANTHER" id="PTHR30506">
    <property type="entry name" value="INNER MEMBRANE PROTEIN"/>
    <property type="match status" value="1"/>
</dbReference>
<reference evidence="9" key="1">
    <citation type="submission" date="2020-01" db="EMBL/GenBank/DDBJ databases">
        <authorList>
            <person name="Rat A."/>
        </authorList>
    </citation>
    <scope>NUCLEOTIDE SEQUENCE</scope>
    <source>
        <strain evidence="9">LMG 31228</strain>
    </source>
</reference>
<keyword evidence="3" id="KW-1003">Cell membrane</keyword>
<evidence type="ECO:0000256" key="1">
    <source>
        <dbReference type="ARBA" id="ARBA00004651"/>
    </source>
</evidence>